<proteinExistence type="inferred from homology"/>
<dbReference type="PROSITE" id="PS50929">
    <property type="entry name" value="ABC_TM1F"/>
    <property type="match status" value="1"/>
</dbReference>
<keyword evidence="13" id="KW-0576">Peroxisome</keyword>
<dbReference type="GO" id="GO:0005777">
    <property type="term" value="C:peroxisome"/>
    <property type="evidence" value="ECO:0007669"/>
    <property type="project" value="UniProtKB-SubCell"/>
</dbReference>
<evidence type="ECO:0000256" key="14">
    <source>
        <dbReference type="ARBA" id="ARBA00023315"/>
    </source>
</evidence>
<dbReference type="InterPro" id="IPR050215">
    <property type="entry name" value="Thiolase-like_sf_Thiolase"/>
</dbReference>
<dbReference type="CDD" id="cd00751">
    <property type="entry name" value="thiolase"/>
    <property type="match status" value="1"/>
</dbReference>
<keyword evidence="4" id="KW-0808">Transferase</keyword>
<dbReference type="GO" id="GO:0003988">
    <property type="term" value="F:acetyl-CoA C-acyltransferase activity"/>
    <property type="evidence" value="ECO:0007669"/>
    <property type="project" value="UniProtKB-EC"/>
</dbReference>
<dbReference type="PROSITE" id="PS00211">
    <property type="entry name" value="ABC_TRANSPORTER_1"/>
    <property type="match status" value="1"/>
</dbReference>
<dbReference type="InterPro" id="IPR003439">
    <property type="entry name" value="ABC_transporter-like_ATP-bd"/>
</dbReference>
<dbReference type="Gene3D" id="3.40.50.300">
    <property type="entry name" value="P-loop containing nucleotide triphosphate hydrolases"/>
    <property type="match status" value="1"/>
</dbReference>
<dbReference type="GO" id="GO:0010124">
    <property type="term" value="P:phenylacetate catabolic process"/>
    <property type="evidence" value="ECO:0007669"/>
    <property type="project" value="TreeGrafter"/>
</dbReference>
<gene>
    <name evidence="19" type="ORF">BZG36_00874</name>
</gene>
<dbReference type="PANTHER" id="PTHR43853:SF8">
    <property type="entry name" value="3-KETOACYL-COA THIOLASE, PEROXISOMAL"/>
    <property type="match status" value="1"/>
</dbReference>
<dbReference type="InterPro" id="IPR022234">
    <property type="entry name" value="DUF3759"/>
</dbReference>
<name>A0A261Y5C2_9FUNG</name>
<dbReference type="EMBL" id="MVBO01000009">
    <property type="protein sequence ID" value="OZJ05809.1"/>
    <property type="molecule type" value="Genomic_DNA"/>
</dbReference>
<dbReference type="PANTHER" id="PTHR43853">
    <property type="entry name" value="3-KETOACYL-COA THIOLASE, PEROXISOMAL"/>
    <property type="match status" value="1"/>
</dbReference>
<dbReference type="InterPro" id="IPR011527">
    <property type="entry name" value="ABC1_TM_dom"/>
</dbReference>
<dbReference type="InterPro" id="IPR002155">
    <property type="entry name" value="Thiolase"/>
</dbReference>
<dbReference type="OrthoDB" id="6500128at2759"/>
<dbReference type="Pfam" id="PF02803">
    <property type="entry name" value="Thiolase_C"/>
    <property type="match status" value="1"/>
</dbReference>
<evidence type="ECO:0000256" key="2">
    <source>
        <dbReference type="ARBA" id="ARBA00004872"/>
    </source>
</evidence>
<comment type="subcellular location">
    <subcellularLocation>
        <location evidence="1">Peroxisome</location>
    </subcellularLocation>
</comment>
<keyword evidence="9" id="KW-0809">Transit peptide</keyword>
<organism evidence="19 20">
    <name type="scientific">Bifiguratus adelaidae</name>
    <dbReference type="NCBI Taxonomy" id="1938954"/>
    <lineage>
        <taxon>Eukaryota</taxon>
        <taxon>Fungi</taxon>
        <taxon>Fungi incertae sedis</taxon>
        <taxon>Mucoromycota</taxon>
        <taxon>Mucoromycotina</taxon>
        <taxon>Endogonomycetes</taxon>
        <taxon>Endogonales</taxon>
        <taxon>Endogonales incertae sedis</taxon>
        <taxon>Bifiguratus</taxon>
    </lineage>
</organism>
<evidence type="ECO:0000256" key="15">
    <source>
        <dbReference type="ARBA" id="ARBA00024073"/>
    </source>
</evidence>
<evidence type="ECO:0000313" key="19">
    <source>
        <dbReference type="EMBL" id="OZJ05809.1"/>
    </source>
</evidence>
<dbReference type="InterPro" id="IPR017871">
    <property type="entry name" value="ABC_transporter-like_CS"/>
</dbReference>
<dbReference type="GO" id="GO:0005524">
    <property type="term" value="F:ATP binding"/>
    <property type="evidence" value="ECO:0007669"/>
    <property type="project" value="UniProtKB-KW"/>
</dbReference>
<dbReference type="AlphaFoldDB" id="A0A261Y5C2"/>
<evidence type="ECO:0000256" key="7">
    <source>
        <dbReference type="ARBA" id="ARBA00022832"/>
    </source>
</evidence>
<dbReference type="Pfam" id="PF12585">
    <property type="entry name" value="DUF3759"/>
    <property type="match status" value="1"/>
</dbReference>
<dbReference type="PROSITE" id="PS50893">
    <property type="entry name" value="ABC_TRANSPORTER_2"/>
    <property type="match status" value="1"/>
</dbReference>
<dbReference type="Gene3D" id="1.20.1560.10">
    <property type="entry name" value="ABC transporter type 1, transmembrane domain"/>
    <property type="match status" value="1"/>
</dbReference>
<evidence type="ECO:0000259" key="17">
    <source>
        <dbReference type="PROSITE" id="PS50893"/>
    </source>
</evidence>
<dbReference type="FunFam" id="3.40.47.10:FF:000010">
    <property type="entry name" value="Acetyl-CoA acetyltransferase (Thiolase)"/>
    <property type="match status" value="1"/>
</dbReference>
<evidence type="ECO:0000256" key="4">
    <source>
        <dbReference type="ARBA" id="ARBA00022679"/>
    </source>
</evidence>
<evidence type="ECO:0000313" key="20">
    <source>
        <dbReference type="Proteomes" id="UP000242875"/>
    </source>
</evidence>
<dbReference type="InterPro" id="IPR020610">
    <property type="entry name" value="Thiolase_AS"/>
</dbReference>
<reference evidence="19 20" key="1">
    <citation type="journal article" date="2017" name="Mycologia">
        <title>Bifiguratus adelaidae, gen. et sp. nov., a new member of Mucoromycotina in endophytic and soil-dwelling habitats.</title>
        <authorList>
            <person name="Torres-Cruz T.J."/>
            <person name="Billingsley Tobias T.L."/>
            <person name="Almatruk M."/>
            <person name="Hesse C."/>
            <person name="Kuske C.R."/>
            <person name="Desiro A."/>
            <person name="Benucci G.M."/>
            <person name="Bonito G."/>
            <person name="Stajich J.E."/>
            <person name="Dunlap C."/>
            <person name="Arnold A.E."/>
            <person name="Porras-Alfaro A."/>
        </authorList>
    </citation>
    <scope>NUCLEOTIDE SEQUENCE [LARGE SCALE GENOMIC DNA]</scope>
    <source>
        <strain evidence="19 20">AZ0501</strain>
    </source>
</reference>
<evidence type="ECO:0000256" key="9">
    <source>
        <dbReference type="ARBA" id="ARBA00022946"/>
    </source>
</evidence>
<evidence type="ECO:0000256" key="12">
    <source>
        <dbReference type="ARBA" id="ARBA00023136"/>
    </source>
</evidence>
<evidence type="ECO:0000256" key="5">
    <source>
        <dbReference type="ARBA" id="ARBA00022692"/>
    </source>
</evidence>
<dbReference type="SUPFAM" id="SSF53901">
    <property type="entry name" value="Thiolase-like"/>
    <property type="match status" value="2"/>
</dbReference>
<dbReference type="EC" id="2.3.1.16" evidence="15"/>
<dbReference type="SUPFAM" id="SSF52540">
    <property type="entry name" value="P-loop containing nucleoside triphosphate hydrolases"/>
    <property type="match status" value="1"/>
</dbReference>
<dbReference type="InterPro" id="IPR003593">
    <property type="entry name" value="AAA+_ATPase"/>
</dbReference>
<dbReference type="GO" id="GO:0016020">
    <property type="term" value="C:membrane"/>
    <property type="evidence" value="ECO:0007669"/>
    <property type="project" value="InterPro"/>
</dbReference>
<dbReference type="InterPro" id="IPR020617">
    <property type="entry name" value="Thiolase_C"/>
</dbReference>
<feature type="domain" description="ABC transmembrane type-1" evidence="18">
    <location>
        <begin position="602"/>
        <end position="775"/>
    </location>
</feature>
<evidence type="ECO:0000256" key="6">
    <source>
        <dbReference type="ARBA" id="ARBA00022741"/>
    </source>
</evidence>
<dbReference type="InterPro" id="IPR020615">
    <property type="entry name" value="Thiolase_acyl_enz_int_AS"/>
</dbReference>
<dbReference type="Proteomes" id="UP000242875">
    <property type="component" value="Unassembled WGS sequence"/>
</dbReference>
<dbReference type="Pfam" id="PF00108">
    <property type="entry name" value="Thiolase_N"/>
    <property type="match status" value="1"/>
</dbReference>
<comment type="similarity">
    <text evidence="3">Belongs to the thiolase-like superfamily. Thiolase family.</text>
</comment>
<keyword evidence="14" id="KW-0012">Acyltransferase</keyword>
<protein>
    <recommendedName>
        <fullName evidence="15">acetyl-CoA C-acyltransferase</fullName>
        <ecNumber evidence="15">2.3.1.16</ecNumber>
    </recommendedName>
</protein>
<feature type="domain" description="ABC transporter" evidence="17">
    <location>
        <begin position="812"/>
        <end position="1052"/>
    </location>
</feature>
<keyword evidence="7" id="KW-0276">Fatty acid metabolism</keyword>
<dbReference type="Pfam" id="PF00005">
    <property type="entry name" value="ABC_tran"/>
    <property type="match status" value="1"/>
</dbReference>
<dbReference type="InterPro" id="IPR020616">
    <property type="entry name" value="Thiolase_N"/>
</dbReference>
<accession>A0A261Y5C2</accession>
<keyword evidence="11" id="KW-0443">Lipid metabolism</keyword>
<keyword evidence="10" id="KW-1133">Transmembrane helix</keyword>
<evidence type="ECO:0000256" key="10">
    <source>
        <dbReference type="ARBA" id="ARBA00022989"/>
    </source>
</evidence>
<dbReference type="InterPro" id="IPR020613">
    <property type="entry name" value="Thiolase_CS"/>
</dbReference>
<dbReference type="PROSITE" id="PS00737">
    <property type="entry name" value="THIOLASE_2"/>
    <property type="match status" value="1"/>
</dbReference>
<keyword evidence="20" id="KW-1185">Reference proteome</keyword>
<dbReference type="GO" id="GO:0006635">
    <property type="term" value="P:fatty acid beta-oxidation"/>
    <property type="evidence" value="ECO:0007669"/>
    <property type="project" value="TreeGrafter"/>
</dbReference>
<comment type="catalytic activity">
    <reaction evidence="16">
        <text>an acyl-CoA + acetyl-CoA = a 3-oxoacyl-CoA + CoA</text>
        <dbReference type="Rhea" id="RHEA:21564"/>
        <dbReference type="ChEBI" id="CHEBI:57287"/>
        <dbReference type="ChEBI" id="CHEBI:57288"/>
        <dbReference type="ChEBI" id="CHEBI:58342"/>
        <dbReference type="ChEBI" id="CHEBI:90726"/>
        <dbReference type="EC" id="2.3.1.16"/>
    </reaction>
</comment>
<evidence type="ECO:0000256" key="1">
    <source>
        <dbReference type="ARBA" id="ARBA00004275"/>
    </source>
</evidence>
<evidence type="ECO:0000256" key="13">
    <source>
        <dbReference type="ARBA" id="ARBA00023140"/>
    </source>
</evidence>
<dbReference type="GO" id="GO:0140359">
    <property type="term" value="F:ABC-type transporter activity"/>
    <property type="evidence" value="ECO:0007669"/>
    <property type="project" value="InterPro"/>
</dbReference>
<keyword evidence="6" id="KW-0547">Nucleotide-binding</keyword>
<evidence type="ECO:0000259" key="18">
    <source>
        <dbReference type="PROSITE" id="PS50929"/>
    </source>
</evidence>
<keyword evidence="12" id="KW-0472">Membrane</keyword>
<evidence type="ECO:0000256" key="8">
    <source>
        <dbReference type="ARBA" id="ARBA00022840"/>
    </source>
</evidence>
<dbReference type="InterPro" id="IPR027417">
    <property type="entry name" value="P-loop_NTPase"/>
</dbReference>
<dbReference type="InterPro" id="IPR036640">
    <property type="entry name" value="ABC1_TM_sf"/>
</dbReference>
<keyword evidence="8" id="KW-0067">ATP-binding</keyword>
<dbReference type="SUPFAM" id="SSF90123">
    <property type="entry name" value="ABC transporter transmembrane region"/>
    <property type="match status" value="1"/>
</dbReference>
<sequence length="1134" mass="124340">MASRLQQVASHIAPGLVSPPSQGPAKIGVKSPNDVVVVSALRTPIARARKGAFKDTVYEELLAAIFKATLEKTKIDPALIQDVCVGTVLPSRGGAGGARRAALYAGIPDTAGCSSLNRQCSSGLQAVATIATAISYGLIDVGLAAGVESMSHGYGDPPKEGELSERMSQENQQVADCLIPMGITSENVAEKFNVSREKQDQFAARSHKLAHQAQQNGWFDEEIAPVTTTLDGKTVTVTKDEGIRPNTTPESLAKLKPAFKPTGSTHAGNASQVSDGAAAVLLMRRSKAQELGLPILGKYVISAVVGVPPNIMGIGPAFAIPIALEKAGLRKEDVDIYEINEAFASQAVYSVEKVGIPLEKVNPKGGAIALGHPLGCTGARQVATLFPELKRQGKRIGITSMCMGTGMGMAAVSGPYRRVNVKRVYSEDDKGPAKPLLDAKDQKQRGRALSDIVLQGIRLPKRFASWESIPRLLSHIIEVKGAYYALASLFTINVVRGVEPVMNSYLTKCVLDSVITAAKDPSRANELFEYLIVRVFFDLITTIAEDQLERVTNEFTVDVSQHFRIMAMKHTAQLDLAALESPETTKRLNDAQAAVEWAPLELVTDLLRFLQFSISAVSLLWFLMGLDWYIPLLACLVVLPDALSRIFSSRRQTRRRPRFDDDRLKAQYYSRLLINPEANKEIKLFGLIDYFVDAFTVVSNRSSARLHEEAKVRRRLDAVIHSINVSGQTFIYYLFAQKAINGHISIGDVSMYTSSTQRLGQLLRQIARQVASSNEVAANIKLFFDFLDTKPSIASPVHGRKLDLEDTRGIEIEFRSVTFTYPDRDKPAIRNVSFTIGKSESVVVVGTNGAGKTTLVKLLTRLYDPQEGDILVNGHNIKEYDLEDLRSHISVIFQDFVRYQGTVQENIGVGNIDHITDDDAIRHAAAQSGALEVTQNLDKAFGTVLGHQKSGTDLSGGQWQKIALARAFLRENARLMVLDEPTSALDPQAEYEVFVKFNVLKAGKTALFISHRFSSVRFADKILVIEHGELLEEGSHQTLMARQVYQSDEHKSSWSHELIGGAAGFEAMRLYEQKCEREGKPQSHALAKEILAGIAAAEIDKLAETKGLDFIDREKAKYHAREAAKSQYDQQYGQ</sequence>
<dbReference type="Gene3D" id="3.40.47.10">
    <property type="match status" value="2"/>
</dbReference>
<evidence type="ECO:0000256" key="11">
    <source>
        <dbReference type="ARBA" id="ARBA00023098"/>
    </source>
</evidence>
<dbReference type="PROSITE" id="PS00099">
    <property type="entry name" value="THIOLASE_3"/>
    <property type="match status" value="1"/>
</dbReference>
<comment type="caution">
    <text evidence="19">The sequence shown here is derived from an EMBL/GenBank/DDBJ whole genome shotgun (WGS) entry which is preliminary data.</text>
</comment>
<dbReference type="InterPro" id="IPR016039">
    <property type="entry name" value="Thiolase-like"/>
</dbReference>
<evidence type="ECO:0000256" key="16">
    <source>
        <dbReference type="ARBA" id="ARBA00047605"/>
    </source>
</evidence>
<dbReference type="SMART" id="SM00382">
    <property type="entry name" value="AAA"/>
    <property type="match status" value="1"/>
</dbReference>
<evidence type="ECO:0000256" key="3">
    <source>
        <dbReference type="ARBA" id="ARBA00010982"/>
    </source>
</evidence>
<dbReference type="PROSITE" id="PS00098">
    <property type="entry name" value="THIOLASE_1"/>
    <property type="match status" value="1"/>
</dbReference>
<keyword evidence="5" id="KW-0812">Transmembrane</keyword>
<dbReference type="GO" id="GO:0016887">
    <property type="term" value="F:ATP hydrolysis activity"/>
    <property type="evidence" value="ECO:0007669"/>
    <property type="project" value="InterPro"/>
</dbReference>
<dbReference type="NCBIfam" id="TIGR01930">
    <property type="entry name" value="AcCoA-C-Actrans"/>
    <property type="match status" value="1"/>
</dbReference>
<comment type="pathway">
    <text evidence="2">Lipid metabolism; fatty acid metabolism.</text>
</comment>